<gene>
    <name evidence="2" type="ORF">TNCV_4073831</name>
</gene>
<organism evidence="2 3">
    <name type="scientific">Trichonephila clavipes</name>
    <name type="common">Golden silk orbweaver</name>
    <name type="synonym">Nephila clavipes</name>
    <dbReference type="NCBI Taxonomy" id="2585209"/>
    <lineage>
        <taxon>Eukaryota</taxon>
        <taxon>Metazoa</taxon>
        <taxon>Ecdysozoa</taxon>
        <taxon>Arthropoda</taxon>
        <taxon>Chelicerata</taxon>
        <taxon>Arachnida</taxon>
        <taxon>Araneae</taxon>
        <taxon>Araneomorphae</taxon>
        <taxon>Entelegynae</taxon>
        <taxon>Araneoidea</taxon>
        <taxon>Nephilidae</taxon>
        <taxon>Trichonephila</taxon>
    </lineage>
</organism>
<keyword evidence="3" id="KW-1185">Reference proteome</keyword>
<feature type="compositionally biased region" description="Basic and acidic residues" evidence="1">
    <location>
        <begin position="82"/>
        <end position="95"/>
    </location>
</feature>
<protein>
    <submittedName>
        <fullName evidence="2">Uncharacterized protein</fullName>
    </submittedName>
</protein>
<dbReference type="AlphaFoldDB" id="A0A8X6W8G0"/>
<feature type="region of interest" description="Disordered" evidence="1">
    <location>
        <begin position="82"/>
        <end position="103"/>
    </location>
</feature>
<dbReference type="Proteomes" id="UP000887159">
    <property type="component" value="Unassembled WGS sequence"/>
</dbReference>
<name>A0A8X6W8G0_TRICX</name>
<comment type="caution">
    <text evidence="2">The sequence shown here is derived from an EMBL/GenBank/DDBJ whole genome shotgun (WGS) entry which is preliminary data.</text>
</comment>
<reference evidence="2" key="1">
    <citation type="submission" date="2020-08" db="EMBL/GenBank/DDBJ databases">
        <title>Multicomponent nature underlies the extraordinary mechanical properties of spider dragline silk.</title>
        <authorList>
            <person name="Kono N."/>
            <person name="Nakamura H."/>
            <person name="Mori M."/>
            <person name="Yoshida Y."/>
            <person name="Ohtoshi R."/>
            <person name="Malay A.D."/>
            <person name="Moran D.A.P."/>
            <person name="Tomita M."/>
            <person name="Numata K."/>
            <person name="Arakawa K."/>
        </authorList>
    </citation>
    <scope>NUCLEOTIDE SEQUENCE</scope>
</reference>
<evidence type="ECO:0000313" key="2">
    <source>
        <dbReference type="EMBL" id="GFY30070.1"/>
    </source>
</evidence>
<accession>A0A8X6W8G0</accession>
<evidence type="ECO:0000256" key="1">
    <source>
        <dbReference type="SAM" id="MobiDB-lite"/>
    </source>
</evidence>
<evidence type="ECO:0000313" key="3">
    <source>
        <dbReference type="Proteomes" id="UP000887159"/>
    </source>
</evidence>
<sequence>MLYKDQTIKIAASCDVWKMTKLVVNVPPLLAITAATRLGKESKRLWMYPWGTAVPKHKRLCFQVKSPIQKLGQKTPDLFHEAEKRKDNEKKERAKINCGTSNC</sequence>
<proteinExistence type="predicted"/>
<dbReference type="EMBL" id="BMAU01021390">
    <property type="protein sequence ID" value="GFY30070.1"/>
    <property type="molecule type" value="Genomic_DNA"/>
</dbReference>